<dbReference type="SUPFAM" id="SSF50978">
    <property type="entry name" value="WD40 repeat-like"/>
    <property type="match status" value="1"/>
</dbReference>
<keyword evidence="4" id="KW-0508">mRNA splicing</keyword>
<evidence type="ECO:0000256" key="1">
    <source>
        <dbReference type="ARBA" id="ARBA00022574"/>
    </source>
</evidence>
<dbReference type="PROSITE" id="PS00678">
    <property type="entry name" value="WD_REPEATS_1"/>
    <property type="match status" value="4"/>
</dbReference>
<name>A0AAF0EXD4_9BASI</name>
<feature type="repeat" description="WD" evidence="5">
    <location>
        <begin position="136"/>
        <end position="178"/>
    </location>
</feature>
<dbReference type="PRINTS" id="PR00320">
    <property type="entry name" value="GPROTEINBRPT"/>
</dbReference>
<dbReference type="PROSITE" id="PS50082">
    <property type="entry name" value="WD_REPEATS_2"/>
    <property type="match status" value="5"/>
</dbReference>
<dbReference type="PROSITE" id="PS50294">
    <property type="entry name" value="WD_REPEATS_REGION"/>
    <property type="match status" value="4"/>
</dbReference>
<dbReference type="EMBL" id="CP119959">
    <property type="protein sequence ID" value="WFD38796.1"/>
    <property type="molecule type" value="Genomic_DNA"/>
</dbReference>
<evidence type="ECO:0000256" key="2">
    <source>
        <dbReference type="ARBA" id="ARBA00022664"/>
    </source>
</evidence>
<dbReference type="GeneID" id="85225409"/>
<evidence type="ECO:0000256" key="5">
    <source>
        <dbReference type="PROSITE-ProRule" id="PRU00221"/>
    </source>
</evidence>
<dbReference type="Pfam" id="PF00400">
    <property type="entry name" value="WD40"/>
    <property type="match status" value="6"/>
</dbReference>
<dbReference type="PANTHER" id="PTHR44006:SF1">
    <property type="entry name" value="U5 SMALL NUCLEAR RIBONUCLEOPROTEIN 40 KDA PROTEIN"/>
    <property type="match status" value="1"/>
</dbReference>
<dbReference type="InterPro" id="IPR019775">
    <property type="entry name" value="WD40_repeat_CS"/>
</dbReference>
<sequence>MADKRKVPPMAGAAGDATSVVKRVRQGEGALTQTQRRTSALSSAVISLQGAHTAEVLDVKFSPCGEKIAAASADHSVSLWETYKGNRNLGLLTSHSRAVTCVAWAPTAEGDVVVSGSADNTVIAWNAKTGQKLRRFRGHKGIVNGVACTRTGRPLIASASDDGRVLVWDLDERHFVDALDFGYPVTAVAFSEDATQLFVGGVDNAIHAMDLTTKQRQYSLRGHLDSIASLALSRSGTHLLSSALDDAVRIWDVRPFAPEARPGDTGSPRLYRTLTGQPSGFENILIKAAWSMDGERVASGGADRTCTIWDVEKGAILYKLPGHRGTCTAVDMHPLEPIVVSASTDRTLLLGEIEPE</sequence>
<dbReference type="PANTHER" id="PTHR44006">
    <property type="entry name" value="U5 SMALL NUCLEAR RIBONUCLEOPROTEIN 40 KDA PROTEIN"/>
    <property type="match status" value="1"/>
</dbReference>
<keyword evidence="7" id="KW-1185">Reference proteome</keyword>
<proteinExistence type="predicted"/>
<dbReference type="InterPro" id="IPR052234">
    <property type="entry name" value="U5_snRNP_Component"/>
</dbReference>
<dbReference type="SMART" id="SM00320">
    <property type="entry name" value="WD40"/>
    <property type="match status" value="7"/>
</dbReference>
<dbReference type="InterPro" id="IPR015943">
    <property type="entry name" value="WD40/YVTN_repeat-like_dom_sf"/>
</dbReference>
<feature type="repeat" description="WD" evidence="5">
    <location>
        <begin position="278"/>
        <end position="319"/>
    </location>
</feature>
<dbReference type="InterPro" id="IPR001680">
    <property type="entry name" value="WD40_rpt"/>
</dbReference>
<feature type="repeat" description="WD" evidence="5">
    <location>
        <begin position="92"/>
        <end position="135"/>
    </location>
</feature>
<keyword evidence="1 5" id="KW-0853">WD repeat</keyword>
<evidence type="ECO:0000313" key="7">
    <source>
        <dbReference type="Proteomes" id="UP001217754"/>
    </source>
</evidence>
<evidence type="ECO:0000256" key="4">
    <source>
        <dbReference type="ARBA" id="ARBA00023187"/>
    </source>
</evidence>
<dbReference type="GO" id="GO:0071013">
    <property type="term" value="C:catalytic step 2 spliceosome"/>
    <property type="evidence" value="ECO:0007669"/>
    <property type="project" value="TreeGrafter"/>
</dbReference>
<dbReference type="InterPro" id="IPR020472">
    <property type="entry name" value="WD40_PAC1"/>
</dbReference>
<protein>
    <submittedName>
        <fullName evidence="6">Uncharacterized protein</fullName>
    </submittedName>
</protein>
<dbReference type="CDD" id="cd00200">
    <property type="entry name" value="WD40"/>
    <property type="match status" value="1"/>
</dbReference>
<dbReference type="GO" id="GO:0003723">
    <property type="term" value="F:RNA binding"/>
    <property type="evidence" value="ECO:0007669"/>
    <property type="project" value="TreeGrafter"/>
</dbReference>
<dbReference type="Proteomes" id="UP001217754">
    <property type="component" value="Chromosome 2"/>
</dbReference>
<dbReference type="Gene3D" id="2.130.10.10">
    <property type="entry name" value="YVTN repeat-like/Quinoprotein amine dehydrogenase"/>
    <property type="match status" value="1"/>
</dbReference>
<evidence type="ECO:0000313" key="6">
    <source>
        <dbReference type="EMBL" id="WFD38796.1"/>
    </source>
</evidence>
<gene>
    <name evidence="6" type="ORF">MJAP1_001760</name>
</gene>
<accession>A0AAF0EXD4</accession>
<dbReference type="GO" id="GO:0006397">
    <property type="term" value="P:mRNA processing"/>
    <property type="evidence" value="ECO:0007669"/>
    <property type="project" value="UniProtKB-KW"/>
</dbReference>
<evidence type="ECO:0000256" key="3">
    <source>
        <dbReference type="ARBA" id="ARBA00022737"/>
    </source>
</evidence>
<dbReference type="InterPro" id="IPR036322">
    <property type="entry name" value="WD40_repeat_dom_sf"/>
</dbReference>
<keyword evidence="3" id="KW-0677">Repeat</keyword>
<organism evidence="6 7">
    <name type="scientific">Malassezia japonica</name>
    <dbReference type="NCBI Taxonomy" id="223818"/>
    <lineage>
        <taxon>Eukaryota</taxon>
        <taxon>Fungi</taxon>
        <taxon>Dikarya</taxon>
        <taxon>Basidiomycota</taxon>
        <taxon>Ustilaginomycotina</taxon>
        <taxon>Malasseziomycetes</taxon>
        <taxon>Malasseziales</taxon>
        <taxon>Malasseziaceae</taxon>
        <taxon>Malassezia</taxon>
    </lineage>
</organism>
<reference evidence="6" key="1">
    <citation type="submission" date="2023-03" db="EMBL/GenBank/DDBJ databases">
        <title>Mating type loci evolution in Malassezia.</title>
        <authorList>
            <person name="Coelho M.A."/>
        </authorList>
    </citation>
    <scope>NUCLEOTIDE SEQUENCE</scope>
    <source>
        <strain evidence="6">CBS 9431</strain>
    </source>
</reference>
<feature type="repeat" description="WD" evidence="5">
    <location>
        <begin position="220"/>
        <end position="254"/>
    </location>
</feature>
<feature type="repeat" description="WD" evidence="5">
    <location>
        <begin position="49"/>
        <end position="81"/>
    </location>
</feature>
<dbReference type="GO" id="GO:0008380">
    <property type="term" value="P:RNA splicing"/>
    <property type="evidence" value="ECO:0007669"/>
    <property type="project" value="UniProtKB-KW"/>
</dbReference>
<dbReference type="RefSeq" id="XP_060121693.1">
    <property type="nucleotide sequence ID" value="XM_060265710.1"/>
</dbReference>
<dbReference type="AlphaFoldDB" id="A0AAF0EXD4"/>
<keyword evidence="2" id="KW-0507">mRNA processing</keyword>